<proteinExistence type="predicted"/>
<dbReference type="Ensembl" id="ENSHCOT00000015389.1">
    <property type="protein sequence ID" value="ENSHCOP00000009293.1"/>
    <property type="gene ID" value="ENSHCOG00000011718.1"/>
</dbReference>
<dbReference type="GO" id="GO:0042462">
    <property type="term" value="P:eye photoreceptor cell development"/>
    <property type="evidence" value="ECO:0007669"/>
    <property type="project" value="TreeGrafter"/>
</dbReference>
<feature type="region of interest" description="Disordered" evidence="2">
    <location>
        <begin position="32"/>
        <end position="55"/>
    </location>
</feature>
<feature type="repeat" description="ANK" evidence="1">
    <location>
        <begin position="307"/>
        <end position="339"/>
    </location>
</feature>
<protein>
    <submittedName>
        <fullName evidence="3">Uncharacterized protein</fullName>
    </submittedName>
</protein>
<dbReference type="PROSITE" id="PS50297">
    <property type="entry name" value="ANK_REP_REGION"/>
    <property type="match status" value="1"/>
</dbReference>
<dbReference type="GeneTree" id="ENSGT00390000000549"/>
<reference evidence="3" key="2">
    <citation type="submission" date="2025-09" db="UniProtKB">
        <authorList>
            <consortium name="Ensembl"/>
        </authorList>
    </citation>
    <scope>IDENTIFICATION</scope>
</reference>
<keyword evidence="4" id="KW-1185">Reference proteome</keyword>
<dbReference type="AlphaFoldDB" id="A0A3Q2XW85"/>
<organism evidence="3 4">
    <name type="scientific">Hippocampus comes</name>
    <name type="common">Tiger tail seahorse</name>
    <dbReference type="NCBI Taxonomy" id="109280"/>
    <lineage>
        <taxon>Eukaryota</taxon>
        <taxon>Metazoa</taxon>
        <taxon>Chordata</taxon>
        <taxon>Craniata</taxon>
        <taxon>Vertebrata</taxon>
        <taxon>Euteleostomi</taxon>
        <taxon>Actinopterygii</taxon>
        <taxon>Neopterygii</taxon>
        <taxon>Teleostei</taxon>
        <taxon>Neoteleostei</taxon>
        <taxon>Acanthomorphata</taxon>
        <taxon>Syngnathiaria</taxon>
        <taxon>Syngnathiformes</taxon>
        <taxon>Syngnathoidei</taxon>
        <taxon>Syngnathidae</taxon>
        <taxon>Hippocampus</taxon>
    </lineage>
</organism>
<evidence type="ECO:0000256" key="1">
    <source>
        <dbReference type="PROSITE-ProRule" id="PRU00023"/>
    </source>
</evidence>
<dbReference type="Proteomes" id="UP000264820">
    <property type="component" value="Unplaced"/>
</dbReference>
<evidence type="ECO:0000313" key="4">
    <source>
        <dbReference type="Proteomes" id="UP000264820"/>
    </source>
</evidence>
<sequence length="435" mass="46484">MSTSSLNNTSACLCVNRCPIFCLTCGTLAPHAKAPADGGQVPRQPNAGRRRRRRPTDVLLRASVSRCVACGATLKFQSTLTCVPEAHILCACCGRGSPADLSHCLTCDSRLAPCAQEDSHEANPAVGCGLPRRPQRRRRRFDIPPRQRVCARPQARRRAQTSGTRWPSGTDGPRAPRTAVSPGRGYWRNQLDHVCAHLRSFAQNDAPFRTLLGEPRLGRVRAGDGPRRDVRDGSRAGDAPRPVTSFSKDVQLLQELGPGRGRVGVVRRLLDQVRSPGRRGGAPPPPPRAVCQRLSVLVLQGADPNCRGGAAAAIAAINGHHAVLPLLLQRGADIDRRSGPRRLIDERLSNEHAERGLSFPKRQGGLAQSGRPFCFFFLFFSFSCNAATGVRNGDGLTPYDVAIAGGCGDMMSLLGGSASLGGAELTPGSNSSRVA</sequence>
<dbReference type="PANTHER" id="PTHR16058:SF4">
    <property type="entry name" value="DOUBLE ZINC RIBBON AND ANKYRIN REPEAT-CONTAINING PROTEIN 1"/>
    <property type="match status" value="1"/>
</dbReference>
<dbReference type="PANTHER" id="PTHR16058">
    <property type="entry name" value="DOUBLE ZINC RIBBON AND ANKYRIN REPEAT-CONTAINING PROTEIN 1"/>
    <property type="match status" value="1"/>
</dbReference>
<accession>A0A3Q2XW85</accession>
<dbReference type="PROSITE" id="PS50088">
    <property type="entry name" value="ANK_REPEAT"/>
    <property type="match status" value="1"/>
</dbReference>
<dbReference type="InterPro" id="IPR036770">
    <property type="entry name" value="Ankyrin_rpt-contain_sf"/>
</dbReference>
<dbReference type="Gene3D" id="1.25.40.20">
    <property type="entry name" value="Ankyrin repeat-containing domain"/>
    <property type="match status" value="1"/>
</dbReference>
<keyword evidence="1" id="KW-0040">ANK repeat</keyword>
<feature type="region of interest" description="Disordered" evidence="2">
    <location>
        <begin position="217"/>
        <end position="246"/>
    </location>
</feature>
<name>A0A3Q2XW85_HIPCM</name>
<feature type="region of interest" description="Disordered" evidence="2">
    <location>
        <begin position="148"/>
        <end position="183"/>
    </location>
</feature>
<dbReference type="InterPro" id="IPR052481">
    <property type="entry name" value="DZAN1"/>
</dbReference>
<evidence type="ECO:0000256" key="2">
    <source>
        <dbReference type="SAM" id="MobiDB-lite"/>
    </source>
</evidence>
<reference evidence="3" key="1">
    <citation type="submission" date="2025-08" db="UniProtKB">
        <authorList>
            <consortium name="Ensembl"/>
        </authorList>
    </citation>
    <scope>IDENTIFICATION</scope>
</reference>
<feature type="compositionally biased region" description="Basic and acidic residues" evidence="2">
    <location>
        <begin position="221"/>
        <end position="235"/>
    </location>
</feature>
<evidence type="ECO:0000313" key="3">
    <source>
        <dbReference type="Ensembl" id="ENSHCOP00000009293.1"/>
    </source>
</evidence>
<dbReference type="SUPFAM" id="SSF48403">
    <property type="entry name" value="Ankyrin repeat"/>
    <property type="match status" value="1"/>
</dbReference>
<dbReference type="InterPro" id="IPR002110">
    <property type="entry name" value="Ankyrin_rpt"/>
</dbReference>